<protein>
    <submittedName>
        <fullName evidence="1">Uncharacterized protein</fullName>
    </submittedName>
</protein>
<proteinExistence type="predicted"/>
<accession>A0ABQ5GWU4</accession>
<dbReference type="Proteomes" id="UP001151760">
    <property type="component" value="Unassembled WGS sequence"/>
</dbReference>
<dbReference type="EMBL" id="BQNB010018948">
    <property type="protein sequence ID" value="GJT79974.1"/>
    <property type="molecule type" value="Genomic_DNA"/>
</dbReference>
<reference evidence="1" key="2">
    <citation type="submission" date="2022-01" db="EMBL/GenBank/DDBJ databases">
        <authorList>
            <person name="Yamashiro T."/>
            <person name="Shiraishi A."/>
            <person name="Satake H."/>
            <person name="Nakayama K."/>
        </authorList>
    </citation>
    <scope>NUCLEOTIDE SEQUENCE</scope>
</reference>
<evidence type="ECO:0000313" key="1">
    <source>
        <dbReference type="EMBL" id="GJT79974.1"/>
    </source>
</evidence>
<organism evidence="1 2">
    <name type="scientific">Tanacetum coccineum</name>
    <dbReference type="NCBI Taxonomy" id="301880"/>
    <lineage>
        <taxon>Eukaryota</taxon>
        <taxon>Viridiplantae</taxon>
        <taxon>Streptophyta</taxon>
        <taxon>Embryophyta</taxon>
        <taxon>Tracheophyta</taxon>
        <taxon>Spermatophyta</taxon>
        <taxon>Magnoliopsida</taxon>
        <taxon>eudicotyledons</taxon>
        <taxon>Gunneridae</taxon>
        <taxon>Pentapetalae</taxon>
        <taxon>asterids</taxon>
        <taxon>campanulids</taxon>
        <taxon>Asterales</taxon>
        <taxon>Asteraceae</taxon>
        <taxon>Asteroideae</taxon>
        <taxon>Anthemideae</taxon>
        <taxon>Anthemidinae</taxon>
        <taxon>Tanacetum</taxon>
    </lineage>
</organism>
<keyword evidence="2" id="KW-1185">Reference proteome</keyword>
<comment type="caution">
    <text evidence="1">The sequence shown here is derived from an EMBL/GenBank/DDBJ whole genome shotgun (WGS) entry which is preliminary data.</text>
</comment>
<gene>
    <name evidence="1" type="ORF">Tco_1054316</name>
</gene>
<reference evidence="1" key="1">
    <citation type="journal article" date="2022" name="Int. J. Mol. Sci.">
        <title>Draft Genome of Tanacetum Coccineum: Genomic Comparison of Closely Related Tanacetum-Family Plants.</title>
        <authorList>
            <person name="Yamashiro T."/>
            <person name="Shiraishi A."/>
            <person name="Nakayama K."/>
            <person name="Satake H."/>
        </authorList>
    </citation>
    <scope>NUCLEOTIDE SEQUENCE</scope>
</reference>
<sequence>MTKIRDDCSFYFELIKKHSKYLQFFRFSSWGAEEGFDQEIQRYFGDNRDTFRHKLSYNIDHLQRKVEKEYLHEGESKKCFTMLKTQFETFITLKQKEKSLDYNNSFLGEYECSSLALDREEKRDEKKRLDHLKQDQTMQENPTVTAGGPRYIWGYLRAAWPIRGLSSKRGDHERWLRVDVVVKVVKEYQECDQERLVLAIEEGVKIEVLTQNEDEVVPKVDDVSLVDGVFDGAFLLRMRCPRISCYGRSQCGSGCEGLEGASMIFQEKDWMVEERGFDGAFGGDGEEDVVM</sequence>
<evidence type="ECO:0000313" key="2">
    <source>
        <dbReference type="Proteomes" id="UP001151760"/>
    </source>
</evidence>
<name>A0ABQ5GWU4_9ASTR</name>